<dbReference type="Gene3D" id="3.40.50.300">
    <property type="entry name" value="P-loop containing nucleotide triphosphate hydrolases"/>
    <property type="match status" value="2"/>
</dbReference>
<evidence type="ECO:0000313" key="13">
    <source>
        <dbReference type="Proteomes" id="UP001302676"/>
    </source>
</evidence>
<feature type="compositionally biased region" description="Basic and acidic residues" evidence="9">
    <location>
        <begin position="1067"/>
        <end position="1076"/>
    </location>
</feature>
<feature type="transmembrane region" description="Helical" evidence="10">
    <location>
        <begin position="918"/>
        <end position="939"/>
    </location>
</feature>
<feature type="transmembrane region" description="Helical" evidence="10">
    <location>
        <begin position="1534"/>
        <end position="1558"/>
    </location>
</feature>
<reference evidence="12" key="1">
    <citation type="journal article" date="2023" name="Mol. Phylogenet. Evol.">
        <title>Genome-scale phylogeny and comparative genomics of the fungal order Sordariales.</title>
        <authorList>
            <person name="Hensen N."/>
            <person name="Bonometti L."/>
            <person name="Westerberg I."/>
            <person name="Brannstrom I.O."/>
            <person name="Guillou S."/>
            <person name="Cros-Aarteil S."/>
            <person name="Calhoun S."/>
            <person name="Haridas S."/>
            <person name="Kuo A."/>
            <person name="Mondo S."/>
            <person name="Pangilinan J."/>
            <person name="Riley R."/>
            <person name="LaButti K."/>
            <person name="Andreopoulos B."/>
            <person name="Lipzen A."/>
            <person name="Chen C."/>
            <person name="Yan M."/>
            <person name="Daum C."/>
            <person name="Ng V."/>
            <person name="Clum A."/>
            <person name="Steindorff A."/>
            <person name="Ohm R.A."/>
            <person name="Martin F."/>
            <person name="Silar P."/>
            <person name="Natvig D.O."/>
            <person name="Lalanne C."/>
            <person name="Gautier V."/>
            <person name="Ament-Velasquez S.L."/>
            <person name="Kruys A."/>
            <person name="Hutchinson M.I."/>
            <person name="Powell A.J."/>
            <person name="Barry K."/>
            <person name="Miller A.N."/>
            <person name="Grigoriev I.V."/>
            <person name="Debuchy R."/>
            <person name="Gladieux P."/>
            <person name="Hiltunen Thoren M."/>
            <person name="Johannesson H."/>
        </authorList>
    </citation>
    <scope>NUCLEOTIDE SEQUENCE</scope>
    <source>
        <strain evidence="12">CBS 141.50</strain>
    </source>
</reference>
<dbReference type="Pfam" id="PF19055">
    <property type="entry name" value="ABC2_membrane_7"/>
    <property type="match status" value="1"/>
</dbReference>
<evidence type="ECO:0000256" key="8">
    <source>
        <dbReference type="ARBA" id="ARBA00023136"/>
    </source>
</evidence>
<evidence type="ECO:0000256" key="9">
    <source>
        <dbReference type="SAM" id="MobiDB-lite"/>
    </source>
</evidence>
<feature type="transmembrane region" description="Helical" evidence="10">
    <location>
        <begin position="1458"/>
        <end position="1476"/>
    </location>
</feature>
<evidence type="ECO:0000256" key="3">
    <source>
        <dbReference type="ARBA" id="ARBA00022448"/>
    </source>
</evidence>
<dbReference type="SUPFAM" id="SSF52540">
    <property type="entry name" value="P-loop containing nucleoside triphosphate hydrolases"/>
    <property type="match status" value="2"/>
</dbReference>
<sequence length="1748" mass="193397">MSLSQPGLASPSTFGGLLESRAIFNAADIKVQQHALPPPTRRNEWRFRPGSYTPRDFIREIALLLESVIVQLGPDGPEDADSRAILMDGLRSSLSHEGRETTLPLADWNSEQPSDLTRHILRIGKALYQYAAEANHIIPGDPSLTVYSPCEGHKWVPPAGRLLRSPRSSPILMMLYNEWLHQITCLRDILIGFDNFEDALLAQVKSGQVSRGSFLEAAKVLTGPSLPAGGYGFQYDKGVVLPATVFSETSSDLLLHFSRTVLIQEETQRAVLFVPAPVSPDVGKVDVSDLKADSSVHFSRHILVEDARNVVGEDGQYLIKLAAHNNGSPVYSVDVASVIRGLDAARNASPEEEKEILASNAPGRVYEASEILLADASVVENKSSRPVVIRAGEEVDLLALLGKLEVGKHNKQIPLAFTNLSVAAPDPGLVTVKTLPKAIINTFGPDQAAWLTLNLFKPLGLVKPPKNKTILHDFTGLVRPGEMLLVLGRPGSGCSTFLRTAANRSALKVTGELQYAGLGHEEFYKKHRRETLYLPEEDKHIPTLTVRQTLEFALRMSLSTRERKTKHLGNAVKEMAAMFGLEHALDTIVGGGAVRGVSGGEKKRTRGLDSSTALDFVKALRTLTDLSQKTTLATLYQAGENIYRHFDKVILLDSGYEIYFGPVDKAKPYFEALGFVSDPRQTTSEFLTTVTDPAQRQVRPGSAAESLRTPKDLADAFRSSKEFSQLQSELNDLDRSYVSQSDLVPTSPIKLSYPSQVWECLRREVQLINGRRAVYYQKWINTVVLCLIVGSEYFNISSDASGAFTRQGVIFYAIIANAWMQYPELFDAHSNRAVLERQSSVNMYRSSAVAVARILIDIPMIALQHAFFMIAYYFLAHHTVAYTAGDFFYFYFVLCLSTINFANLLRMFAYYVPSVEDCFRIGGIASTTTVYFAGFLIPINRMRPVWSWLHYISPPRYSYEALLTNELHRLEISCGDQLVPDVPGANLSHQVCPVRGAEAGQDAVPGLQYVQSLGFSYANRWRNVGILIGFAAAYMLVGVIGSEIMHFTSQGGAPVVFARRDKNRKGEKDAAADVEKSAALGDSGSSSTESYRGKPSLVWSDVTVDIGDKRILHGVTGYVRPGELVALCGSSGAGKTTLLTHLTQTNPVGVSGGQLEFGNKPLGRYFKKMSGFAQQSDMHDGTATIREALEFSALLRQPSIYSKAEKLAYVDHVLEILDLTHLQHALIGDADSGLGVELTKRVTIAVELVARPQILFADEPTSGLDSQGAAAIVSYLKRLAQQGQAVLVTIHQPSASLFRVFDKAVALSSGGQQIYYGPVDNVLPYITRISGTEHPDDANPAEVLLETIGSKATAKDKTDGLDWTAKWKDSPEAEAVQKTITEIRKSEVQWDSIEQQREFNTSSFSQTVHLTKRMLLNQWRKPAYIYSKIWVHTIQAILIGFTFFQLGTSPLDLQSRAFGAFALIFLVNTIVNPILARFFGQRLLWEVREGPSRTYGWLALCNASFLAELPAIGVTGVLYYLLWYFLTGLPMGEAAGYTFLIVMIYEVFEMTFGLLVTAVSPDLKFAGLVLVFLVTIFNWFNGVVVPYQQIQGFWRYWVCFPFPSSPVHFNLSSDSLTPLQLYYLNPLTYLFGGMIIAADGNVDVVCDEADLFSFPPPDGQSCGAYAGDWAASVQANLTNPLSRDICHVCQYTKGTQYLEQFGLRDGRLGDNMWTYLGVFVLFTVVNVVLFYFFTWATRVRKWKVFYFF</sequence>
<gene>
    <name evidence="12" type="ORF">C8A04DRAFT_13785</name>
</gene>
<feature type="transmembrane region" description="Helical" evidence="10">
    <location>
        <begin position="1021"/>
        <end position="1040"/>
    </location>
</feature>
<keyword evidence="8 10" id="KW-0472">Membrane</keyword>
<evidence type="ECO:0000256" key="2">
    <source>
        <dbReference type="ARBA" id="ARBA00006012"/>
    </source>
</evidence>
<protein>
    <submittedName>
        <fullName evidence="12">ABC-2 type transporter-domain-containing protein</fullName>
    </submittedName>
</protein>
<evidence type="ECO:0000256" key="5">
    <source>
        <dbReference type="ARBA" id="ARBA00022741"/>
    </source>
</evidence>
<dbReference type="InterPro" id="IPR043926">
    <property type="entry name" value="ABCG_dom"/>
</dbReference>
<keyword evidence="7 10" id="KW-1133">Transmembrane helix</keyword>
<feature type="region of interest" description="Disordered" evidence="9">
    <location>
        <begin position="1067"/>
        <end position="1093"/>
    </location>
</feature>
<keyword evidence="5" id="KW-0547">Nucleotide-binding</keyword>
<evidence type="ECO:0000256" key="1">
    <source>
        <dbReference type="ARBA" id="ARBA00004141"/>
    </source>
</evidence>
<evidence type="ECO:0000256" key="4">
    <source>
        <dbReference type="ARBA" id="ARBA00022692"/>
    </source>
</evidence>
<comment type="caution">
    <text evidence="12">The sequence shown here is derived from an EMBL/GenBank/DDBJ whole genome shotgun (WGS) entry which is preliminary data.</text>
</comment>
<dbReference type="Proteomes" id="UP001302676">
    <property type="component" value="Unassembled WGS sequence"/>
</dbReference>
<dbReference type="PANTHER" id="PTHR19241">
    <property type="entry name" value="ATP-BINDING CASSETTE TRANSPORTER"/>
    <property type="match status" value="1"/>
</dbReference>
<dbReference type="GO" id="GO:0005524">
    <property type="term" value="F:ATP binding"/>
    <property type="evidence" value="ECO:0007669"/>
    <property type="project" value="UniProtKB-KW"/>
</dbReference>
<reference evidence="12" key="2">
    <citation type="submission" date="2023-05" db="EMBL/GenBank/DDBJ databases">
        <authorList>
            <consortium name="Lawrence Berkeley National Laboratory"/>
            <person name="Steindorff A."/>
            <person name="Hensen N."/>
            <person name="Bonometti L."/>
            <person name="Westerberg I."/>
            <person name="Brannstrom I.O."/>
            <person name="Guillou S."/>
            <person name="Cros-Aarteil S."/>
            <person name="Calhoun S."/>
            <person name="Haridas S."/>
            <person name="Kuo A."/>
            <person name="Mondo S."/>
            <person name="Pangilinan J."/>
            <person name="Riley R."/>
            <person name="Labutti K."/>
            <person name="Andreopoulos B."/>
            <person name="Lipzen A."/>
            <person name="Chen C."/>
            <person name="Yanf M."/>
            <person name="Daum C."/>
            <person name="Ng V."/>
            <person name="Clum A."/>
            <person name="Ohm R."/>
            <person name="Martin F."/>
            <person name="Silar P."/>
            <person name="Natvig D."/>
            <person name="Lalanne C."/>
            <person name="Gautier V."/>
            <person name="Ament-Velasquez S.L."/>
            <person name="Kruys A."/>
            <person name="Hutchinson M.I."/>
            <person name="Powell A.J."/>
            <person name="Barry K."/>
            <person name="Miller A.N."/>
            <person name="Grigoriev I.V."/>
            <person name="Debuchy R."/>
            <person name="Gladieux P."/>
            <person name="Thoren M.H."/>
            <person name="Johannesson H."/>
        </authorList>
    </citation>
    <scope>NUCLEOTIDE SEQUENCE</scope>
    <source>
        <strain evidence="12">CBS 141.50</strain>
    </source>
</reference>
<evidence type="ECO:0000256" key="6">
    <source>
        <dbReference type="ARBA" id="ARBA00022840"/>
    </source>
</evidence>
<dbReference type="InterPro" id="IPR003593">
    <property type="entry name" value="AAA+_ATPase"/>
</dbReference>
<keyword evidence="6" id="KW-0067">ATP-binding</keyword>
<dbReference type="Pfam" id="PF01061">
    <property type="entry name" value="ABC2_membrane"/>
    <property type="match status" value="2"/>
</dbReference>
<dbReference type="EMBL" id="MU853606">
    <property type="protein sequence ID" value="KAK4141750.1"/>
    <property type="molecule type" value="Genomic_DNA"/>
</dbReference>
<evidence type="ECO:0000256" key="10">
    <source>
        <dbReference type="SAM" id="Phobius"/>
    </source>
</evidence>
<keyword evidence="3" id="KW-0813">Transport</keyword>
<organism evidence="12 13">
    <name type="scientific">Dichotomopilus funicola</name>
    <dbReference type="NCBI Taxonomy" id="1934379"/>
    <lineage>
        <taxon>Eukaryota</taxon>
        <taxon>Fungi</taxon>
        <taxon>Dikarya</taxon>
        <taxon>Ascomycota</taxon>
        <taxon>Pezizomycotina</taxon>
        <taxon>Sordariomycetes</taxon>
        <taxon>Sordariomycetidae</taxon>
        <taxon>Sordariales</taxon>
        <taxon>Chaetomiaceae</taxon>
        <taxon>Dichotomopilus</taxon>
    </lineage>
</organism>
<feature type="transmembrane region" description="Helical" evidence="10">
    <location>
        <begin position="1423"/>
        <end position="1446"/>
    </location>
</feature>
<dbReference type="GO" id="GO:0016887">
    <property type="term" value="F:ATP hydrolysis activity"/>
    <property type="evidence" value="ECO:0007669"/>
    <property type="project" value="InterPro"/>
</dbReference>
<keyword evidence="13" id="KW-1185">Reference proteome</keyword>
<evidence type="ECO:0000259" key="11">
    <source>
        <dbReference type="PROSITE" id="PS50893"/>
    </source>
</evidence>
<dbReference type="Pfam" id="PF06422">
    <property type="entry name" value="PDR_CDR"/>
    <property type="match status" value="1"/>
</dbReference>
<comment type="subcellular location">
    <subcellularLocation>
        <location evidence="1">Membrane</location>
        <topology evidence="1">Multi-pass membrane protein</topology>
    </subcellularLocation>
</comment>
<evidence type="ECO:0000313" key="12">
    <source>
        <dbReference type="EMBL" id="KAK4141750.1"/>
    </source>
</evidence>
<dbReference type="InterPro" id="IPR003439">
    <property type="entry name" value="ABC_transporter-like_ATP-bd"/>
</dbReference>
<feature type="transmembrane region" description="Helical" evidence="10">
    <location>
        <begin position="1712"/>
        <end position="1733"/>
    </location>
</feature>
<dbReference type="GO" id="GO:0140359">
    <property type="term" value="F:ABC-type transporter activity"/>
    <property type="evidence" value="ECO:0007669"/>
    <property type="project" value="InterPro"/>
</dbReference>
<dbReference type="Pfam" id="PF00005">
    <property type="entry name" value="ABC_tran"/>
    <property type="match status" value="2"/>
</dbReference>
<dbReference type="InterPro" id="IPR027417">
    <property type="entry name" value="P-loop_NTPase"/>
</dbReference>
<feature type="transmembrane region" description="Helical" evidence="10">
    <location>
        <begin position="854"/>
        <end position="875"/>
    </location>
</feature>
<dbReference type="PROSITE" id="PS50893">
    <property type="entry name" value="ABC_TRANSPORTER_2"/>
    <property type="match status" value="1"/>
</dbReference>
<dbReference type="GeneID" id="87814467"/>
<proteinExistence type="inferred from homology"/>
<dbReference type="SMART" id="SM00382">
    <property type="entry name" value="AAA"/>
    <property type="match status" value="2"/>
</dbReference>
<accession>A0AAN6V0A7</accession>
<comment type="similarity">
    <text evidence="2">Belongs to the ABC transporter superfamily. ABCG family. PDR (TC 3.A.1.205) subfamily.</text>
</comment>
<dbReference type="InterPro" id="IPR010929">
    <property type="entry name" value="PDR_CDR_ABC"/>
</dbReference>
<evidence type="ECO:0000256" key="7">
    <source>
        <dbReference type="ARBA" id="ARBA00022989"/>
    </source>
</evidence>
<feature type="domain" description="ABC transporter" evidence="11">
    <location>
        <begin position="1097"/>
        <end position="1334"/>
    </location>
</feature>
<dbReference type="RefSeq" id="XP_062635121.1">
    <property type="nucleotide sequence ID" value="XM_062777854.1"/>
</dbReference>
<name>A0AAN6V0A7_9PEZI</name>
<feature type="transmembrane region" description="Helical" evidence="10">
    <location>
        <begin position="1565"/>
        <end position="1587"/>
    </location>
</feature>
<feature type="transmembrane region" description="Helical" evidence="10">
    <location>
        <begin position="887"/>
        <end position="906"/>
    </location>
</feature>
<dbReference type="GO" id="GO:0016020">
    <property type="term" value="C:membrane"/>
    <property type="evidence" value="ECO:0007669"/>
    <property type="project" value="UniProtKB-SubCell"/>
</dbReference>
<dbReference type="InterPro" id="IPR013525">
    <property type="entry name" value="ABC2_TM"/>
</dbReference>
<feature type="transmembrane region" description="Helical" evidence="10">
    <location>
        <begin position="1497"/>
        <end position="1522"/>
    </location>
</feature>
<keyword evidence="4 10" id="KW-0812">Transmembrane</keyword>